<reference evidence="8" key="1">
    <citation type="submission" date="2021-01" db="EMBL/GenBank/DDBJ databases">
        <authorList>
            <person name="Corre E."/>
            <person name="Pelletier E."/>
            <person name="Niang G."/>
            <person name="Scheremetjew M."/>
            <person name="Finn R."/>
            <person name="Kale V."/>
            <person name="Holt S."/>
            <person name="Cochrane G."/>
            <person name="Meng A."/>
            <person name="Brown T."/>
            <person name="Cohen L."/>
        </authorList>
    </citation>
    <scope>NUCLEOTIDE SEQUENCE</scope>
    <source>
        <strain evidence="8">CCAP1064/1</strain>
    </source>
</reference>
<dbReference type="GO" id="GO:0048205">
    <property type="term" value="P:COPI coating of Golgi vesicle"/>
    <property type="evidence" value="ECO:0007669"/>
    <property type="project" value="TreeGrafter"/>
</dbReference>
<protein>
    <recommendedName>
        <fullName evidence="7">Arf-GAP domain-containing protein</fullName>
    </recommendedName>
</protein>
<dbReference type="InterPro" id="IPR001164">
    <property type="entry name" value="ArfGAP_dom"/>
</dbReference>
<accession>A0A7S0GFA5</accession>
<dbReference type="AlphaFoldDB" id="A0A7S0GFA5"/>
<dbReference type="CDD" id="cd08830">
    <property type="entry name" value="ArfGap_ArfGap1"/>
    <property type="match status" value="1"/>
</dbReference>
<dbReference type="GO" id="GO:0008270">
    <property type="term" value="F:zinc ion binding"/>
    <property type="evidence" value="ECO:0007669"/>
    <property type="project" value="UniProtKB-KW"/>
</dbReference>
<sequence length="388" mass="40338">MASHNMSPSDQAAVRSLPGNDKCADCAQNQPQWASVSFGTVFCLECSGIHRSLGVHITFVRSIAMDGWTEEQLKIMKMSGNNKCASYLASKGVIASTPLRDKYSSSAAQLYKLILKARVKGEPEPTSLPPPKKKSNMSSSPGMGSSPASSGPKKVDDPNGMERLTGESEQAYVARQKKLKLDAQARMRAKFGGRGGGMGGVGSDPNYTPRFSGTPDLGSAASSVVSSAGAAFSVMGIYGRQAAKAASEAVSDPKVKEVTGNVGSTIGGFWGNISSAASQVAKNITEPEDSNLFGRPHMSEFQVKIREEKASSGSAPSKYAGFGSDTISGANPSQNLAQTANTASNSFFSKEIPGENGASSTSMGTEAKSSLSGAKSNSNDDFFANFGS</sequence>
<name>A0A7S0GFA5_9STRA</name>
<dbReference type="Gene3D" id="1.10.220.150">
    <property type="entry name" value="Arf GTPase activating protein"/>
    <property type="match status" value="1"/>
</dbReference>
<evidence type="ECO:0000256" key="1">
    <source>
        <dbReference type="ARBA" id="ARBA00022468"/>
    </source>
</evidence>
<dbReference type="PRINTS" id="PR00405">
    <property type="entry name" value="REVINTRACTNG"/>
</dbReference>
<keyword evidence="3 5" id="KW-0863">Zinc-finger</keyword>
<evidence type="ECO:0000259" key="7">
    <source>
        <dbReference type="PROSITE" id="PS50115"/>
    </source>
</evidence>
<feature type="region of interest" description="Disordered" evidence="6">
    <location>
        <begin position="323"/>
        <end position="388"/>
    </location>
</feature>
<gene>
    <name evidence="8" type="ORF">PINE0816_LOCUS10452</name>
</gene>
<dbReference type="PANTHER" id="PTHR45686:SF4">
    <property type="entry name" value="ADP-RIBOSYLATION FACTOR GTPASE ACTIVATING PROTEIN 3, ISOFORM H"/>
    <property type="match status" value="1"/>
</dbReference>
<dbReference type="GO" id="GO:0005096">
    <property type="term" value="F:GTPase activator activity"/>
    <property type="evidence" value="ECO:0007669"/>
    <property type="project" value="UniProtKB-KW"/>
</dbReference>
<proteinExistence type="predicted"/>
<feature type="region of interest" description="Disordered" evidence="6">
    <location>
        <begin position="121"/>
        <end position="171"/>
    </location>
</feature>
<dbReference type="PROSITE" id="PS50115">
    <property type="entry name" value="ARFGAP"/>
    <property type="match status" value="1"/>
</dbReference>
<evidence type="ECO:0000256" key="5">
    <source>
        <dbReference type="PROSITE-ProRule" id="PRU00288"/>
    </source>
</evidence>
<evidence type="ECO:0000256" key="2">
    <source>
        <dbReference type="ARBA" id="ARBA00022723"/>
    </source>
</evidence>
<feature type="compositionally biased region" description="Low complexity" evidence="6">
    <location>
        <begin position="136"/>
        <end position="152"/>
    </location>
</feature>
<dbReference type="PANTHER" id="PTHR45686">
    <property type="entry name" value="ADP-RIBOSYLATION FACTOR GTPASE ACTIVATING PROTEIN 3, ISOFORM H-RELATED"/>
    <property type="match status" value="1"/>
</dbReference>
<keyword evidence="4" id="KW-0862">Zinc</keyword>
<keyword evidence="1" id="KW-0343">GTPase activation</keyword>
<dbReference type="InterPro" id="IPR037278">
    <property type="entry name" value="ARFGAP/RecO"/>
</dbReference>
<evidence type="ECO:0000256" key="4">
    <source>
        <dbReference type="ARBA" id="ARBA00022833"/>
    </source>
</evidence>
<dbReference type="InterPro" id="IPR038508">
    <property type="entry name" value="ArfGAP_dom_sf"/>
</dbReference>
<evidence type="ECO:0000256" key="6">
    <source>
        <dbReference type="SAM" id="MobiDB-lite"/>
    </source>
</evidence>
<feature type="compositionally biased region" description="Polar residues" evidence="6">
    <location>
        <begin position="325"/>
        <end position="348"/>
    </location>
</feature>
<dbReference type="EMBL" id="HBEL01022298">
    <property type="protein sequence ID" value="CAD8414318.1"/>
    <property type="molecule type" value="Transcribed_RNA"/>
</dbReference>
<dbReference type="GO" id="GO:0000139">
    <property type="term" value="C:Golgi membrane"/>
    <property type="evidence" value="ECO:0007669"/>
    <property type="project" value="GOC"/>
</dbReference>
<organism evidence="8">
    <name type="scientific">Proboscia inermis</name>
    <dbReference type="NCBI Taxonomy" id="420281"/>
    <lineage>
        <taxon>Eukaryota</taxon>
        <taxon>Sar</taxon>
        <taxon>Stramenopiles</taxon>
        <taxon>Ochrophyta</taxon>
        <taxon>Bacillariophyta</taxon>
        <taxon>Coscinodiscophyceae</taxon>
        <taxon>Rhizosoleniophycidae</taxon>
        <taxon>Rhizosoleniales</taxon>
        <taxon>Rhizosoleniaceae</taxon>
        <taxon>Proboscia</taxon>
    </lineage>
</organism>
<dbReference type="SMART" id="SM00105">
    <property type="entry name" value="ArfGap"/>
    <property type="match status" value="1"/>
</dbReference>
<evidence type="ECO:0000256" key="3">
    <source>
        <dbReference type="ARBA" id="ARBA00022771"/>
    </source>
</evidence>
<dbReference type="Pfam" id="PF01412">
    <property type="entry name" value="ArfGap"/>
    <property type="match status" value="1"/>
</dbReference>
<feature type="domain" description="Arf-GAP" evidence="7">
    <location>
        <begin position="14"/>
        <end position="112"/>
    </location>
</feature>
<feature type="compositionally biased region" description="Polar residues" evidence="6">
    <location>
        <begin position="357"/>
        <end position="380"/>
    </location>
</feature>
<dbReference type="SUPFAM" id="SSF57863">
    <property type="entry name" value="ArfGap/RecO-like zinc finger"/>
    <property type="match status" value="1"/>
</dbReference>
<keyword evidence="2" id="KW-0479">Metal-binding</keyword>
<evidence type="ECO:0000313" key="8">
    <source>
        <dbReference type="EMBL" id="CAD8414318.1"/>
    </source>
</evidence>